<reference evidence="1 2" key="2">
    <citation type="submission" date="2018-11" db="EMBL/GenBank/DDBJ databases">
        <authorList>
            <consortium name="Pathogen Informatics"/>
        </authorList>
    </citation>
    <scope>NUCLEOTIDE SEQUENCE [LARGE SCALE GENOMIC DNA]</scope>
</reference>
<organism evidence="3">
    <name type="scientific">Hymenolepis diminuta</name>
    <name type="common">Rat tapeworm</name>
    <dbReference type="NCBI Taxonomy" id="6216"/>
    <lineage>
        <taxon>Eukaryota</taxon>
        <taxon>Metazoa</taxon>
        <taxon>Spiralia</taxon>
        <taxon>Lophotrochozoa</taxon>
        <taxon>Platyhelminthes</taxon>
        <taxon>Cestoda</taxon>
        <taxon>Eucestoda</taxon>
        <taxon>Cyclophyllidea</taxon>
        <taxon>Hymenolepididae</taxon>
        <taxon>Hymenolepis</taxon>
    </lineage>
</organism>
<dbReference type="EMBL" id="UYSG01000615">
    <property type="protein sequence ID" value="VDL19945.1"/>
    <property type="molecule type" value="Genomic_DNA"/>
</dbReference>
<protein>
    <submittedName>
        <fullName evidence="1 3">Uncharacterized protein</fullName>
    </submittedName>
</protein>
<reference evidence="3" key="1">
    <citation type="submission" date="2017-02" db="UniProtKB">
        <authorList>
            <consortium name="WormBaseParasite"/>
        </authorList>
    </citation>
    <scope>IDENTIFICATION</scope>
</reference>
<name>A0A0R3SCX8_HYMDI</name>
<gene>
    <name evidence="1" type="ORF">HDID_LOCUS2484</name>
</gene>
<accession>A0A0R3SCX8</accession>
<sequence length="39" mass="4459">MDFIILKVRLFPLTLLLIALLRAEIDIFEIGGLRFTIGN</sequence>
<evidence type="ECO:0000313" key="2">
    <source>
        <dbReference type="Proteomes" id="UP000274504"/>
    </source>
</evidence>
<proteinExistence type="predicted"/>
<evidence type="ECO:0000313" key="1">
    <source>
        <dbReference type="EMBL" id="VDL19945.1"/>
    </source>
</evidence>
<dbReference type="AlphaFoldDB" id="A0A0R3SCX8"/>
<dbReference type="WBParaSite" id="HDID_0000248301-mRNA-1">
    <property type="protein sequence ID" value="HDID_0000248301-mRNA-1"/>
    <property type="gene ID" value="HDID_0000248301"/>
</dbReference>
<evidence type="ECO:0000313" key="3">
    <source>
        <dbReference type="WBParaSite" id="HDID_0000248301-mRNA-1"/>
    </source>
</evidence>
<dbReference type="Proteomes" id="UP000274504">
    <property type="component" value="Unassembled WGS sequence"/>
</dbReference>